<dbReference type="EMBL" id="BGPR01003588">
    <property type="protein sequence ID" value="GBM89984.1"/>
    <property type="molecule type" value="Genomic_DNA"/>
</dbReference>
<dbReference type="AlphaFoldDB" id="A0A4Y2JJ58"/>
<evidence type="ECO:0000313" key="3">
    <source>
        <dbReference type="Proteomes" id="UP000499080"/>
    </source>
</evidence>
<evidence type="ECO:0000313" key="2">
    <source>
        <dbReference type="EMBL" id="GBM89984.1"/>
    </source>
</evidence>
<comment type="caution">
    <text evidence="2">The sequence shown here is derived from an EMBL/GenBank/DDBJ whole genome shotgun (WGS) entry which is preliminary data.</text>
</comment>
<accession>A0A4Y2JJ58</accession>
<reference evidence="2 3" key="1">
    <citation type="journal article" date="2019" name="Sci. Rep.">
        <title>Orb-weaving spider Araneus ventricosus genome elucidates the spidroin gene catalogue.</title>
        <authorList>
            <person name="Kono N."/>
            <person name="Nakamura H."/>
            <person name="Ohtoshi R."/>
            <person name="Moran D.A.P."/>
            <person name="Shinohara A."/>
            <person name="Yoshida Y."/>
            <person name="Fujiwara M."/>
            <person name="Mori M."/>
            <person name="Tomita M."/>
            <person name="Arakawa K."/>
        </authorList>
    </citation>
    <scope>NUCLEOTIDE SEQUENCE [LARGE SCALE GENOMIC DNA]</scope>
</reference>
<dbReference type="Proteomes" id="UP000499080">
    <property type="component" value="Unassembled WGS sequence"/>
</dbReference>
<keyword evidence="3" id="KW-1185">Reference proteome</keyword>
<name>A0A4Y2JJ58_ARAVE</name>
<organism evidence="2 3">
    <name type="scientific">Araneus ventricosus</name>
    <name type="common">Orbweaver spider</name>
    <name type="synonym">Epeira ventricosa</name>
    <dbReference type="NCBI Taxonomy" id="182803"/>
    <lineage>
        <taxon>Eukaryota</taxon>
        <taxon>Metazoa</taxon>
        <taxon>Ecdysozoa</taxon>
        <taxon>Arthropoda</taxon>
        <taxon>Chelicerata</taxon>
        <taxon>Arachnida</taxon>
        <taxon>Araneae</taxon>
        <taxon>Araneomorphae</taxon>
        <taxon>Entelegynae</taxon>
        <taxon>Araneoidea</taxon>
        <taxon>Araneidae</taxon>
        <taxon>Araneus</taxon>
    </lineage>
</organism>
<proteinExistence type="predicted"/>
<evidence type="ECO:0000256" key="1">
    <source>
        <dbReference type="SAM" id="MobiDB-lite"/>
    </source>
</evidence>
<sequence>MRFSSPRLERPDTAYFAATPLITIPSLSNAAAILGLGEKFGAKCLYGNRELPRIGEACFSRYGEFSRKFDHSPVRPSVQTLNPMGESLGVSHDPSARQTIKKPTAALKFTLRIGLAIQRGKS</sequence>
<feature type="region of interest" description="Disordered" evidence="1">
    <location>
        <begin position="72"/>
        <end position="97"/>
    </location>
</feature>
<gene>
    <name evidence="2" type="ORF">AVEN_95467_1</name>
</gene>
<protein>
    <submittedName>
        <fullName evidence="2">Uncharacterized protein</fullName>
    </submittedName>
</protein>